<dbReference type="GO" id="GO:0004896">
    <property type="term" value="F:cytokine receptor activity"/>
    <property type="evidence" value="ECO:0007669"/>
    <property type="project" value="TreeGrafter"/>
</dbReference>
<evidence type="ECO:0000256" key="7">
    <source>
        <dbReference type="ARBA" id="ARBA00023180"/>
    </source>
</evidence>
<evidence type="ECO:0000259" key="10">
    <source>
        <dbReference type="PROSITE" id="PS50853"/>
    </source>
</evidence>
<organism evidence="11 12">
    <name type="scientific">Paramormyrops kingsleyae</name>
    <dbReference type="NCBI Taxonomy" id="1676925"/>
    <lineage>
        <taxon>Eukaryota</taxon>
        <taxon>Metazoa</taxon>
        <taxon>Chordata</taxon>
        <taxon>Craniata</taxon>
        <taxon>Vertebrata</taxon>
        <taxon>Euteleostomi</taxon>
        <taxon>Actinopterygii</taxon>
        <taxon>Neopterygii</taxon>
        <taxon>Teleostei</taxon>
        <taxon>Osteoglossocephala</taxon>
        <taxon>Osteoglossomorpha</taxon>
        <taxon>Osteoglossiformes</taxon>
        <taxon>Mormyridae</taxon>
        <taxon>Paramormyrops</taxon>
    </lineage>
</organism>
<dbReference type="SMART" id="SM00060">
    <property type="entry name" value="FN3"/>
    <property type="match status" value="2"/>
</dbReference>
<dbReference type="OrthoDB" id="9940625at2759"/>
<evidence type="ECO:0000256" key="9">
    <source>
        <dbReference type="SAM" id="SignalP"/>
    </source>
</evidence>
<dbReference type="InterPro" id="IPR036116">
    <property type="entry name" value="FN3_sf"/>
</dbReference>
<dbReference type="Gene3D" id="2.60.40.10">
    <property type="entry name" value="Immunoglobulins"/>
    <property type="match status" value="3"/>
</dbReference>
<keyword evidence="3 9" id="KW-0732">Signal</keyword>
<evidence type="ECO:0000256" key="3">
    <source>
        <dbReference type="ARBA" id="ARBA00022729"/>
    </source>
</evidence>
<keyword evidence="6" id="KW-0675">Receptor</keyword>
<dbReference type="PANTHER" id="PTHR23037">
    <property type="entry name" value="CYTOKINE RECEPTOR"/>
    <property type="match status" value="1"/>
</dbReference>
<dbReference type="Ensembl" id="ENSPKIT00000023765.1">
    <property type="protein sequence ID" value="ENSPKIP00000011813.1"/>
    <property type="gene ID" value="ENSPKIG00000018752.1"/>
</dbReference>
<feature type="transmembrane region" description="Helical" evidence="8">
    <location>
        <begin position="328"/>
        <end position="352"/>
    </location>
</feature>
<reference evidence="11" key="2">
    <citation type="submission" date="2025-09" db="UniProtKB">
        <authorList>
            <consortium name="Ensembl"/>
        </authorList>
    </citation>
    <scope>IDENTIFICATION</scope>
</reference>
<accession>A0A3B3R097</accession>
<evidence type="ECO:0000256" key="1">
    <source>
        <dbReference type="ARBA" id="ARBA00004479"/>
    </source>
</evidence>
<feature type="domain" description="Fibronectin type-III" evidence="10">
    <location>
        <begin position="35"/>
        <end position="128"/>
    </location>
</feature>
<evidence type="ECO:0000256" key="2">
    <source>
        <dbReference type="ARBA" id="ARBA00022692"/>
    </source>
</evidence>
<reference evidence="11" key="1">
    <citation type="submission" date="2025-08" db="UniProtKB">
        <authorList>
            <consortium name="Ensembl"/>
        </authorList>
    </citation>
    <scope>IDENTIFICATION</scope>
</reference>
<evidence type="ECO:0000256" key="4">
    <source>
        <dbReference type="ARBA" id="ARBA00022989"/>
    </source>
</evidence>
<keyword evidence="5 8" id="KW-0472">Membrane</keyword>
<feature type="signal peptide" evidence="9">
    <location>
        <begin position="1"/>
        <end position="24"/>
    </location>
</feature>
<evidence type="ECO:0000256" key="5">
    <source>
        <dbReference type="ARBA" id="ARBA00023136"/>
    </source>
</evidence>
<dbReference type="GO" id="GO:0009897">
    <property type="term" value="C:external side of plasma membrane"/>
    <property type="evidence" value="ECO:0007669"/>
    <property type="project" value="TreeGrafter"/>
</dbReference>
<dbReference type="InterPro" id="IPR013783">
    <property type="entry name" value="Ig-like_fold"/>
</dbReference>
<evidence type="ECO:0000313" key="11">
    <source>
        <dbReference type="Ensembl" id="ENSPKIP00000011813.1"/>
    </source>
</evidence>
<dbReference type="Pfam" id="PF22012">
    <property type="entry name" value="TSLPR_D1"/>
    <property type="match status" value="1"/>
</dbReference>
<evidence type="ECO:0000256" key="8">
    <source>
        <dbReference type="SAM" id="Phobius"/>
    </source>
</evidence>
<dbReference type="STRING" id="1676925.ENSPKIP00000011813"/>
<dbReference type="GeneTree" id="ENSGT00980000199875"/>
<feature type="chain" id="PRO_5017335895" evidence="9">
    <location>
        <begin position="25"/>
        <end position="403"/>
    </location>
</feature>
<evidence type="ECO:0000256" key="6">
    <source>
        <dbReference type="ARBA" id="ARBA00023170"/>
    </source>
</evidence>
<name>A0A3B3R097_9TELE</name>
<keyword evidence="12" id="KW-1185">Reference proteome</keyword>
<keyword evidence="4 8" id="KW-1133">Transmembrane helix</keyword>
<dbReference type="InterPro" id="IPR053856">
    <property type="entry name" value="TSLPR_D1"/>
</dbReference>
<dbReference type="InterPro" id="IPR003961">
    <property type="entry name" value="FN3_dom"/>
</dbReference>
<sequence>MMGRETFSMHREWLLILNFWIAFASETSKTGMLPPPRNLSLERRNHNFCLRLSWSSPEGLNNSNKCAVHYEVVEKVGQNEETQTTERLFFERCPSLESGVMYSVKAKCNNGSHMESKSVTQGILAPKEELIRNFDCIYYASEAMNCTWKTMNETEDLQLSYWYEDQPAPEPCKLYLFEQGVKMGCHLSGKFLNHSNLSNLSSAVHFDLSGTQGTSTLNNYFQRMPRDNVRPPPPQLDIFHEYNSLNLKWKDPGLLNADCWDYLYRFKTNEFQDWKMGNVSKTTNDKLVYDVQYQYVVQVKANFTNRCGCGATDWSLEKRYGQPKPPNWSPHVVVITIPVLFTIAAIICLIFIKKLRKLILPEIPNPRIIKIPWKSEKTMFPDHFIPPEDDYSKVKILKEPLQL</sequence>
<dbReference type="Proteomes" id="UP000261540">
    <property type="component" value="Unplaced"/>
</dbReference>
<comment type="subcellular location">
    <subcellularLocation>
        <location evidence="1">Membrane</location>
        <topology evidence="1">Single-pass type I membrane protein</topology>
    </subcellularLocation>
</comment>
<keyword evidence="2 8" id="KW-0812">Transmembrane</keyword>
<dbReference type="PANTHER" id="PTHR23037:SF46">
    <property type="entry name" value="INTERLEUKIN 5 RECEPTOR SUBUNIT ALPHA"/>
    <property type="match status" value="1"/>
</dbReference>
<protein>
    <submittedName>
        <fullName evidence="11">Interleukin-13 receptor subunit alpha-2-like</fullName>
    </submittedName>
</protein>
<dbReference type="PROSITE" id="PS50853">
    <property type="entry name" value="FN3"/>
    <property type="match status" value="1"/>
</dbReference>
<proteinExistence type="predicted"/>
<keyword evidence="7" id="KW-0325">Glycoprotein</keyword>
<dbReference type="AlphaFoldDB" id="A0A3B3R097"/>
<evidence type="ECO:0000313" key="12">
    <source>
        <dbReference type="Proteomes" id="UP000261540"/>
    </source>
</evidence>
<dbReference type="SUPFAM" id="SSF49265">
    <property type="entry name" value="Fibronectin type III"/>
    <property type="match status" value="2"/>
</dbReference>
<dbReference type="KEGG" id="pki:111835623"/>